<feature type="transmembrane region" description="Helical" evidence="5">
    <location>
        <begin position="154"/>
        <end position="175"/>
    </location>
</feature>
<dbReference type="InterPro" id="IPR038665">
    <property type="entry name" value="Voltage-dep_anion_channel_sf"/>
</dbReference>
<feature type="transmembrane region" description="Helical" evidence="5">
    <location>
        <begin position="211"/>
        <end position="229"/>
    </location>
</feature>
<feature type="transmembrane region" description="Helical" evidence="5">
    <location>
        <begin position="92"/>
        <end position="113"/>
    </location>
</feature>
<keyword evidence="7" id="KW-1185">Reference proteome</keyword>
<sequence>MKALLQKLPLPISGLMLGLAALGNLLGTYHMGIRSLLGIMAGIIFIGLLLKILVFPGCLKEGFSNPVVACIMATFPMGIMLLSTYVRPFLPGLAFGAWMLGIFMNALLVFLFTKTHLIPFSIKKVFSSYFVLYVGIVVGSVTAPLYGMQSVGQILFWFGLAVYLPLIPLVSYRVFKVGGIPEPAQPVIIIYAAPASLLLAGYLSSFPEKNLGIVIGLGTLAFMMTLYGLSQMPRLLKFPFYPSYSAFTFPFVISAIAFNGMTGFLSGQGFQTGWMEPIRIFQIAWATVMVLYVLFRYVGFLSHKAPQTASPEKA</sequence>
<comment type="subcellular location">
    <subcellularLocation>
        <location evidence="1">Membrane</location>
        <topology evidence="1">Multi-pass membrane protein</topology>
    </subcellularLocation>
</comment>
<feature type="transmembrane region" description="Helical" evidence="5">
    <location>
        <begin position="187"/>
        <end position="205"/>
    </location>
</feature>
<dbReference type="InterPro" id="IPR052951">
    <property type="entry name" value="Tellurite_res_ion_channel"/>
</dbReference>
<dbReference type="Pfam" id="PF03595">
    <property type="entry name" value="SLAC1"/>
    <property type="match status" value="1"/>
</dbReference>
<evidence type="ECO:0000256" key="3">
    <source>
        <dbReference type="ARBA" id="ARBA00022989"/>
    </source>
</evidence>
<dbReference type="PANTHER" id="PTHR37955">
    <property type="entry name" value="TELLURITE RESISTANCE PROTEIN TEHA"/>
    <property type="match status" value="1"/>
</dbReference>
<feature type="transmembrane region" description="Helical" evidence="5">
    <location>
        <begin position="125"/>
        <end position="148"/>
    </location>
</feature>
<dbReference type="RefSeq" id="WP_093314406.1">
    <property type="nucleotide sequence ID" value="NZ_FNPV01000007.1"/>
</dbReference>
<evidence type="ECO:0000256" key="1">
    <source>
        <dbReference type="ARBA" id="ARBA00004141"/>
    </source>
</evidence>
<gene>
    <name evidence="6" type="ORF">SAMN05192546_107149</name>
</gene>
<reference evidence="6 7" key="1">
    <citation type="submission" date="2016-10" db="EMBL/GenBank/DDBJ databases">
        <authorList>
            <person name="de Groot N.N."/>
        </authorList>
    </citation>
    <scope>NUCLEOTIDE SEQUENCE [LARGE SCALE GENOMIC DNA]</scope>
    <source>
        <strain evidence="6 7">APO</strain>
    </source>
</reference>
<dbReference type="EMBL" id="FNPV01000007">
    <property type="protein sequence ID" value="SDZ05473.1"/>
    <property type="molecule type" value="Genomic_DNA"/>
</dbReference>
<evidence type="ECO:0000313" key="6">
    <source>
        <dbReference type="EMBL" id="SDZ05473.1"/>
    </source>
</evidence>
<feature type="transmembrane region" description="Helical" evidence="5">
    <location>
        <begin position="36"/>
        <end position="55"/>
    </location>
</feature>
<keyword evidence="4 5" id="KW-0472">Membrane</keyword>
<evidence type="ECO:0000256" key="5">
    <source>
        <dbReference type="SAM" id="Phobius"/>
    </source>
</evidence>
<keyword evidence="3 5" id="KW-1133">Transmembrane helix</keyword>
<dbReference type="OrthoDB" id="309023at2"/>
<dbReference type="STRING" id="159292.SAMN05192546_107149"/>
<dbReference type="CDD" id="cd09325">
    <property type="entry name" value="TDT_C4-dicarb_trans"/>
    <property type="match status" value="1"/>
</dbReference>
<proteinExistence type="predicted"/>
<dbReference type="Proteomes" id="UP000199230">
    <property type="component" value="Unassembled WGS sequence"/>
</dbReference>
<organism evidence="6 7">
    <name type="scientific">Tindallia californiensis</name>
    <dbReference type="NCBI Taxonomy" id="159292"/>
    <lineage>
        <taxon>Bacteria</taxon>
        <taxon>Bacillati</taxon>
        <taxon>Bacillota</taxon>
        <taxon>Clostridia</taxon>
        <taxon>Peptostreptococcales</taxon>
        <taxon>Tindalliaceae</taxon>
        <taxon>Tindallia</taxon>
    </lineage>
</organism>
<protein>
    <submittedName>
        <fullName evidence="6">Exfoliative toxin A/B</fullName>
    </submittedName>
</protein>
<dbReference type="InterPro" id="IPR004695">
    <property type="entry name" value="SLAC1/Mae1/Ssu1/TehA"/>
</dbReference>
<feature type="transmembrane region" description="Helical" evidence="5">
    <location>
        <begin position="241"/>
        <end position="258"/>
    </location>
</feature>
<feature type="transmembrane region" description="Helical" evidence="5">
    <location>
        <begin position="278"/>
        <end position="295"/>
    </location>
</feature>
<keyword evidence="2 5" id="KW-0812">Transmembrane</keyword>
<feature type="transmembrane region" description="Helical" evidence="5">
    <location>
        <begin position="67"/>
        <end position="86"/>
    </location>
</feature>
<evidence type="ECO:0000256" key="4">
    <source>
        <dbReference type="ARBA" id="ARBA00023136"/>
    </source>
</evidence>
<accession>A0A1H3PWY3</accession>
<dbReference type="GO" id="GO:0046583">
    <property type="term" value="F:monoatomic cation efflux transmembrane transporter activity"/>
    <property type="evidence" value="ECO:0007669"/>
    <property type="project" value="TreeGrafter"/>
</dbReference>
<dbReference type="AlphaFoldDB" id="A0A1H3PWY3"/>
<dbReference type="Gene3D" id="1.50.10.150">
    <property type="entry name" value="Voltage-dependent anion channel"/>
    <property type="match status" value="1"/>
</dbReference>
<evidence type="ECO:0000256" key="2">
    <source>
        <dbReference type="ARBA" id="ARBA00022692"/>
    </source>
</evidence>
<evidence type="ECO:0000313" key="7">
    <source>
        <dbReference type="Proteomes" id="UP000199230"/>
    </source>
</evidence>
<feature type="transmembrane region" description="Helical" evidence="5">
    <location>
        <begin position="12"/>
        <end position="30"/>
    </location>
</feature>
<dbReference type="GO" id="GO:0005886">
    <property type="term" value="C:plasma membrane"/>
    <property type="evidence" value="ECO:0007669"/>
    <property type="project" value="TreeGrafter"/>
</dbReference>
<dbReference type="PANTHER" id="PTHR37955:SF1">
    <property type="entry name" value="DEP DOMAIN-CONTAINING PROTEIN"/>
    <property type="match status" value="1"/>
</dbReference>
<name>A0A1H3PWY3_9FIRM</name>